<feature type="transmembrane region" description="Helical" evidence="8">
    <location>
        <begin position="71"/>
        <end position="91"/>
    </location>
</feature>
<protein>
    <submittedName>
        <fullName evidence="10">Protein RarD</fullName>
    </submittedName>
</protein>
<evidence type="ECO:0000313" key="11">
    <source>
        <dbReference type="Proteomes" id="UP000778970"/>
    </source>
</evidence>
<dbReference type="SUPFAM" id="SSF103481">
    <property type="entry name" value="Multidrug resistance efflux transporter EmrE"/>
    <property type="match status" value="1"/>
</dbReference>
<feature type="transmembrane region" description="Helical" evidence="8">
    <location>
        <begin position="127"/>
        <end position="144"/>
    </location>
</feature>
<evidence type="ECO:0000256" key="5">
    <source>
        <dbReference type="ARBA" id="ARBA00022692"/>
    </source>
</evidence>
<dbReference type="Proteomes" id="UP000778970">
    <property type="component" value="Unassembled WGS sequence"/>
</dbReference>
<evidence type="ECO:0000256" key="3">
    <source>
        <dbReference type="ARBA" id="ARBA00022448"/>
    </source>
</evidence>
<dbReference type="InterPro" id="IPR037185">
    <property type="entry name" value="EmrE-like"/>
</dbReference>
<comment type="subcellular location">
    <subcellularLocation>
        <location evidence="1">Cell membrane</location>
        <topology evidence="1">Multi-pass membrane protein</topology>
    </subcellularLocation>
</comment>
<dbReference type="GO" id="GO:0005886">
    <property type="term" value="C:plasma membrane"/>
    <property type="evidence" value="ECO:0007669"/>
    <property type="project" value="UniProtKB-SubCell"/>
</dbReference>
<evidence type="ECO:0000256" key="8">
    <source>
        <dbReference type="SAM" id="Phobius"/>
    </source>
</evidence>
<sequence>MRDEKLIGGAYAVAAFGSWGVLPLYFHVLRHVPALEILSHRIVWSVVLLAGLLTVLRRWQGVRAALADPRTRLMLMGSTLFICVNWLTFIWAVSAERVMEISLGYYINPLVNVVLGVLVLRERLSPAQGVAVALATIGVANLAFQTTGLPWPSLVVALSFGFYGLIRKTTNVESIEGLFLETLFMGPFALAFLLWIGAIGTGSFTAAGPGQALLLVAAGLVTSLPLIWFTSGARRISYIAVGFFQYLAPTGHFLLAVFAFGEPFSVDHAVTFAFIWTALAIFSADRWRQATRARRERRAGAAAE</sequence>
<keyword evidence="3" id="KW-0813">Transport</keyword>
<name>A0A934V0C4_9PROT</name>
<organism evidence="10 11">
    <name type="scientific">Rhodovibrio salinarum</name>
    <dbReference type="NCBI Taxonomy" id="1087"/>
    <lineage>
        <taxon>Bacteria</taxon>
        <taxon>Pseudomonadati</taxon>
        <taxon>Pseudomonadota</taxon>
        <taxon>Alphaproteobacteria</taxon>
        <taxon>Rhodospirillales</taxon>
        <taxon>Rhodovibrionaceae</taxon>
        <taxon>Rhodovibrio</taxon>
    </lineage>
</organism>
<keyword evidence="4" id="KW-1003">Cell membrane</keyword>
<feature type="transmembrane region" description="Helical" evidence="8">
    <location>
        <begin position="210"/>
        <end position="229"/>
    </location>
</feature>
<dbReference type="Pfam" id="PF00892">
    <property type="entry name" value="EamA"/>
    <property type="match status" value="1"/>
</dbReference>
<feature type="transmembrane region" description="Helical" evidence="8">
    <location>
        <begin position="236"/>
        <end position="260"/>
    </location>
</feature>
<evidence type="ECO:0000256" key="6">
    <source>
        <dbReference type="ARBA" id="ARBA00022989"/>
    </source>
</evidence>
<evidence type="ECO:0000256" key="4">
    <source>
        <dbReference type="ARBA" id="ARBA00022475"/>
    </source>
</evidence>
<feature type="transmembrane region" description="Helical" evidence="8">
    <location>
        <begin position="7"/>
        <end position="26"/>
    </location>
</feature>
<comment type="similarity">
    <text evidence="2">Belongs to the EamA transporter family.</text>
</comment>
<dbReference type="PANTHER" id="PTHR22911:SF137">
    <property type="entry name" value="SOLUTE CARRIER FAMILY 35 MEMBER G2-RELATED"/>
    <property type="match status" value="1"/>
</dbReference>
<gene>
    <name evidence="10" type="primary">rarD</name>
    <name evidence="10" type="ORF">CKO21_08490</name>
</gene>
<keyword evidence="5 8" id="KW-0812">Transmembrane</keyword>
<reference evidence="10" key="2">
    <citation type="journal article" date="2020" name="Microorganisms">
        <title>Osmotic Adaptation and Compatible Solute Biosynthesis of Phototrophic Bacteria as Revealed from Genome Analyses.</title>
        <authorList>
            <person name="Imhoff J.F."/>
            <person name="Rahn T."/>
            <person name="Kunzel S."/>
            <person name="Keller A."/>
            <person name="Neulinger S.C."/>
        </authorList>
    </citation>
    <scope>NUCLEOTIDE SEQUENCE</scope>
    <source>
        <strain evidence="10">DSM 9154</strain>
    </source>
</reference>
<dbReference type="AlphaFoldDB" id="A0A934V0C4"/>
<keyword evidence="11" id="KW-1185">Reference proteome</keyword>
<feature type="transmembrane region" description="Helical" evidence="8">
    <location>
        <begin position="150"/>
        <end position="166"/>
    </location>
</feature>
<keyword evidence="6 8" id="KW-1133">Transmembrane helix</keyword>
<evidence type="ECO:0000256" key="2">
    <source>
        <dbReference type="ARBA" id="ARBA00007362"/>
    </source>
</evidence>
<dbReference type="RefSeq" id="WP_027288298.1">
    <property type="nucleotide sequence ID" value="NZ_NRRE01000022.1"/>
</dbReference>
<proteinExistence type="inferred from homology"/>
<dbReference type="PANTHER" id="PTHR22911">
    <property type="entry name" value="ACYL-MALONYL CONDENSING ENZYME-RELATED"/>
    <property type="match status" value="1"/>
</dbReference>
<feature type="transmembrane region" description="Helical" evidence="8">
    <location>
        <begin position="266"/>
        <end position="284"/>
    </location>
</feature>
<dbReference type="InterPro" id="IPR000620">
    <property type="entry name" value="EamA_dom"/>
</dbReference>
<dbReference type="NCBIfam" id="TIGR00688">
    <property type="entry name" value="rarD"/>
    <property type="match status" value="1"/>
</dbReference>
<evidence type="ECO:0000313" key="10">
    <source>
        <dbReference type="EMBL" id="MBK1697285.1"/>
    </source>
</evidence>
<dbReference type="EMBL" id="NRRE01000022">
    <property type="protein sequence ID" value="MBK1697285.1"/>
    <property type="molecule type" value="Genomic_DNA"/>
</dbReference>
<feature type="transmembrane region" description="Helical" evidence="8">
    <location>
        <begin position="38"/>
        <end position="59"/>
    </location>
</feature>
<reference evidence="10" key="1">
    <citation type="submission" date="2017-08" db="EMBL/GenBank/DDBJ databases">
        <authorList>
            <person name="Imhoff J.F."/>
            <person name="Rahn T."/>
            <person name="Kuenzel S."/>
            <person name="Neulinger S.C."/>
        </authorList>
    </citation>
    <scope>NUCLEOTIDE SEQUENCE</scope>
    <source>
        <strain evidence="10">DSM 9154</strain>
    </source>
</reference>
<feature type="domain" description="EamA" evidence="9">
    <location>
        <begin position="8"/>
        <end position="140"/>
    </location>
</feature>
<dbReference type="InterPro" id="IPR004626">
    <property type="entry name" value="RarD"/>
</dbReference>
<feature type="transmembrane region" description="Helical" evidence="8">
    <location>
        <begin position="178"/>
        <end position="198"/>
    </location>
</feature>
<evidence type="ECO:0000256" key="1">
    <source>
        <dbReference type="ARBA" id="ARBA00004651"/>
    </source>
</evidence>
<comment type="caution">
    <text evidence="10">The sequence shown here is derived from an EMBL/GenBank/DDBJ whole genome shotgun (WGS) entry which is preliminary data.</text>
</comment>
<evidence type="ECO:0000259" key="9">
    <source>
        <dbReference type="Pfam" id="PF00892"/>
    </source>
</evidence>
<keyword evidence="7 8" id="KW-0472">Membrane</keyword>
<accession>A0A934V0C4</accession>
<evidence type="ECO:0000256" key="7">
    <source>
        <dbReference type="ARBA" id="ARBA00023136"/>
    </source>
</evidence>
<feature type="transmembrane region" description="Helical" evidence="8">
    <location>
        <begin position="103"/>
        <end position="120"/>
    </location>
</feature>